<protein>
    <submittedName>
        <fullName evidence="1">Uncharacterized protein</fullName>
    </submittedName>
</protein>
<proteinExistence type="predicted"/>
<evidence type="ECO:0000313" key="2">
    <source>
        <dbReference type="Proteomes" id="UP000288805"/>
    </source>
</evidence>
<accession>A0A438DSS0</accession>
<evidence type="ECO:0000313" key="1">
    <source>
        <dbReference type="EMBL" id="RVW38460.1"/>
    </source>
</evidence>
<name>A0A438DSS0_VITVI</name>
<dbReference type="EMBL" id="QGNW01001506">
    <property type="protein sequence ID" value="RVW38460.1"/>
    <property type="molecule type" value="Genomic_DNA"/>
</dbReference>
<reference evidence="1 2" key="1">
    <citation type="journal article" date="2018" name="PLoS Genet.">
        <title>Population sequencing reveals clonal diversity and ancestral inbreeding in the grapevine cultivar Chardonnay.</title>
        <authorList>
            <person name="Roach M.J."/>
            <person name="Johnson D.L."/>
            <person name="Bohlmann J."/>
            <person name="van Vuuren H.J."/>
            <person name="Jones S.J."/>
            <person name="Pretorius I.S."/>
            <person name="Schmidt S.A."/>
            <person name="Borneman A.R."/>
        </authorList>
    </citation>
    <scope>NUCLEOTIDE SEQUENCE [LARGE SCALE GENOMIC DNA]</scope>
    <source>
        <strain evidence="2">cv. Chardonnay</strain>
        <tissue evidence="1">Leaf</tissue>
    </source>
</reference>
<comment type="caution">
    <text evidence="1">The sequence shown here is derived from an EMBL/GenBank/DDBJ whole genome shotgun (WGS) entry which is preliminary data.</text>
</comment>
<sequence>MVTQPPIKGSLDCRARPFHSELCFDTTTFRLQPELNNSFHLLQRYHMEHLMTPRDFFYPRVALDFYQSMTTHQVRDPSIIHFTIDGRHGILGARHIAEALCIPYELARPEDYRVWTHPSQSDIVHILSRGASTCQYLLRNELPPNMFFIDALLHHNIFSTSALVQRRGVLLEALFRISEGFFFGPHHLIMAVLLYFEEKVHRKKLLRANAIPLLFPRLLC</sequence>
<dbReference type="AlphaFoldDB" id="A0A438DSS0"/>
<dbReference type="Proteomes" id="UP000288805">
    <property type="component" value="Unassembled WGS sequence"/>
</dbReference>
<organism evidence="1 2">
    <name type="scientific">Vitis vinifera</name>
    <name type="common">Grape</name>
    <dbReference type="NCBI Taxonomy" id="29760"/>
    <lineage>
        <taxon>Eukaryota</taxon>
        <taxon>Viridiplantae</taxon>
        <taxon>Streptophyta</taxon>
        <taxon>Embryophyta</taxon>
        <taxon>Tracheophyta</taxon>
        <taxon>Spermatophyta</taxon>
        <taxon>Magnoliopsida</taxon>
        <taxon>eudicotyledons</taxon>
        <taxon>Gunneridae</taxon>
        <taxon>Pentapetalae</taxon>
        <taxon>rosids</taxon>
        <taxon>Vitales</taxon>
        <taxon>Vitaceae</taxon>
        <taxon>Viteae</taxon>
        <taxon>Vitis</taxon>
    </lineage>
</organism>
<gene>
    <name evidence="1" type="ORF">CK203_082344</name>
</gene>